<feature type="domain" description="3-beta hydroxysteroid dehydrogenase/isomerase" evidence="4">
    <location>
        <begin position="247"/>
        <end position="355"/>
    </location>
</feature>
<evidence type="ECO:0000256" key="1">
    <source>
        <dbReference type="ARBA" id="ARBA00009219"/>
    </source>
</evidence>
<feature type="transmembrane region" description="Helical" evidence="3">
    <location>
        <begin position="6"/>
        <end position="25"/>
    </location>
</feature>
<dbReference type="Gene3D" id="3.40.50.720">
    <property type="entry name" value="NAD(P)-binding Rossmann-like Domain"/>
    <property type="match status" value="1"/>
</dbReference>
<keyword evidence="3" id="KW-0812">Transmembrane</keyword>
<keyword evidence="6" id="KW-1185">Reference proteome</keyword>
<protein>
    <recommendedName>
        <fullName evidence="4">3-beta hydroxysteroid dehydrogenase/isomerase domain-containing protein</fullName>
    </recommendedName>
</protein>
<dbReference type="GO" id="GO:0006694">
    <property type="term" value="P:steroid biosynthetic process"/>
    <property type="evidence" value="ECO:0007669"/>
    <property type="project" value="InterPro"/>
</dbReference>
<name>A0A8K0PGM4_9PEZI</name>
<dbReference type="EMBL" id="JAESVG020000001">
    <property type="protein sequence ID" value="KAG8631530.1"/>
    <property type="molecule type" value="Genomic_DNA"/>
</dbReference>
<comment type="similarity">
    <text evidence="1">Belongs to the 3-beta-HSD family.</text>
</comment>
<keyword evidence="2" id="KW-0560">Oxidoreductase</keyword>
<feature type="domain" description="3-beta hydroxysteroid dehydrogenase/isomerase" evidence="4">
    <location>
        <begin position="78"/>
        <end position="208"/>
    </location>
</feature>
<dbReference type="Pfam" id="PF01073">
    <property type="entry name" value="3Beta_HSD"/>
    <property type="match status" value="2"/>
</dbReference>
<feature type="transmembrane region" description="Helical" evidence="3">
    <location>
        <begin position="77"/>
        <end position="96"/>
    </location>
</feature>
<dbReference type="InterPro" id="IPR050177">
    <property type="entry name" value="Lipid_A_modif_metabolic_enz"/>
</dbReference>
<proteinExistence type="inferred from homology"/>
<evidence type="ECO:0000313" key="5">
    <source>
        <dbReference type="EMBL" id="KAG8631530.1"/>
    </source>
</evidence>
<evidence type="ECO:0000256" key="3">
    <source>
        <dbReference type="SAM" id="Phobius"/>
    </source>
</evidence>
<dbReference type="PANTHER" id="PTHR43245:SF51">
    <property type="entry name" value="SHORT CHAIN DEHYDROGENASE_REDUCTASE FAMILY 42E, MEMBER 2"/>
    <property type="match status" value="1"/>
</dbReference>
<evidence type="ECO:0000259" key="4">
    <source>
        <dbReference type="Pfam" id="PF01073"/>
    </source>
</evidence>
<comment type="caution">
    <text evidence="5">The sequence shown here is derived from an EMBL/GenBank/DDBJ whole genome shotgun (WGS) entry which is preliminary data.</text>
</comment>
<sequence length="494" mass="54805">MSGLMNDWTFTGICLLFAIATAFLIRLNYQLKLVPAEISNVSSPPWTPKLLQDTYRRLERHPVDYLSKLPPRLDRRYIITGGNGLVGGYIVLQLLARGTPAANIRILDIRKSQRDDINNSSAAEVDFVRTDITSTESVKSAFEKPWDASVEKLPLTVFHTAAIILASENSEHTYRYSEAVNVTGTKNLLAAAKNAGADVFSATSSASIGIRIVKPTWPWAAQLLNFWQLLDERDFFKALVPRSQLFSNYAISKAVAERLVCDENSDSFRTGTIRPANGIYGHPVDNTLGVPLAKTVLPTWVPHIVQSFVHAANISVAHLHHEAVLVAKDAQAPQTGRPFVITDPNPPIRYQDMYTAIETLSRFPFRCLYLPPGLMFALSYLVEFYTLLPHRVPLLKHILPVIKGDLKHLQPGLFSICTHAVGIDTEARKSVEEGGLGYEGLITTLDGMALEILEWNREHQDEQRGTISRKSYVNSLVVADEIRHMLSIGGVGSA</sequence>
<dbReference type="SUPFAM" id="SSF51735">
    <property type="entry name" value="NAD(P)-binding Rossmann-fold domains"/>
    <property type="match status" value="1"/>
</dbReference>
<evidence type="ECO:0000256" key="2">
    <source>
        <dbReference type="ARBA" id="ARBA00023002"/>
    </source>
</evidence>
<evidence type="ECO:0000313" key="6">
    <source>
        <dbReference type="Proteomes" id="UP000809789"/>
    </source>
</evidence>
<dbReference type="PANTHER" id="PTHR43245">
    <property type="entry name" value="BIFUNCTIONAL POLYMYXIN RESISTANCE PROTEIN ARNA"/>
    <property type="match status" value="1"/>
</dbReference>
<keyword evidence="3" id="KW-0472">Membrane</keyword>
<dbReference type="Proteomes" id="UP000809789">
    <property type="component" value="Unassembled WGS sequence"/>
</dbReference>
<accession>A0A8K0PGM4</accession>
<organism evidence="5 6">
    <name type="scientific">Elsinoe batatas</name>
    <dbReference type="NCBI Taxonomy" id="2601811"/>
    <lineage>
        <taxon>Eukaryota</taxon>
        <taxon>Fungi</taxon>
        <taxon>Dikarya</taxon>
        <taxon>Ascomycota</taxon>
        <taxon>Pezizomycotina</taxon>
        <taxon>Dothideomycetes</taxon>
        <taxon>Dothideomycetidae</taxon>
        <taxon>Myriangiales</taxon>
        <taxon>Elsinoaceae</taxon>
        <taxon>Elsinoe</taxon>
    </lineage>
</organism>
<dbReference type="InterPro" id="IPR036291">
    <property type="entry name" value="NAD(P)-bd_dom_sf"/>
</dbReference>
<dbReference type="GO" id="GO:0016616">
    <property type="term" value="F:oxidoreductase activity, acting on the CH-OH group of donors, NAD or NADP as acceptor"/>
    <property type="evidence" value="ECO:0007669"/>
    <property type="project" value="InterPro"/>
</dbReference>
<dbReference type="AlphaFoldDB" id="A0A8K0PGM4"/>
<dbReference type="InterPro" id="IPR002225">
    <property type="entry name" value="3Beta_OHSteriod_DH/Estase"/>
</dbReference>
<keyword evidence="3" id="KW-1133">Transmembrane helix</keyword>
<reference evidence="5" key="1">
    <citation type="submission" date="2021-07" db="EMBL/GenBank/DDBJ databases">
        <title>Elsinoe batatas strain:CRI-CJ2 Genome sequencing and assembly.</title>
        <authorList>
            <person name="Huang L."/>
        </authorList>
    </citation>
    <scope>NUCLEOTIDE SEQUENCE</scope>
    <source>
        <strain evidence="5">CRI-CJ2</strain>
    </source>
</reference>
<gene>
    <name evidence="5" type="ORF">KVT40_000670</name>
</gene>
<dbReference type="OrthoDB" id="10058185at2759"/>